<sequence length="706" mass="74758">MALLDGGTSSSSLVQVGPTPNGQPPQRAITLRLSEETLAQLMALASRGSQPNKGTLQIDLGSNPTFMFNGASYPVTLLEEAPHTELLCYTRAKSGSATTSDSTSTPRRLERFADVSHKATLKPSSNLDRVSQALREQRSVAEKEKQGKRAVLIESAPTSRSNSKNRHTTANASTSAVPMPRHPVASTSASSLTTTSPAIRPSSRLIAAAQKATPAQVAAAAAAKRSPPEQKYVSLAAVSPPSTALATTHPSPPHADSPARQHSSTSSESSTTSSSSLLQYSTASTATSTGTGASGVQKGRTSLSSVESPAAVASELPVASIASSSPTKPIAAGGGGVLKGKDSIKKEKQKRQRRKDEVAEAVRIASKPRHDQHELLPLSPLPMQGREEDNDDDEDEDAEGEIDEEMTFVAQEEQPRSLLKKKRRVTIAGGEVGSDAPTTKSSRSRVATSTPLISTASTASTAKKRKRALAKSERWYSSSSESEGEASSAASMSKAGAGEITSKRSKGLSVRPATKNGSLVKRRRTVSSHDLLALPTAGDSDPERGRPNLDSASLSRASSSSNQKAQPVPSSSLSQVVATSTSTSTTLDPSDRSPSLTGTNDASDRYVTITSSASFERHRQLFEEAYPSYRALYDTLMQERQILASKEGGRTSQGRYTLDEVRKLVKRLEMNRDELERIKLGLKKYAMTAGIPLVLNGGAVTRTEIL</sequence>
<feature type="compositionally biased region" description="Acidic residues" evidence="1">
    <location>
        <begin position="388"/>
        <end position="406"/>
    </location>
</feature>
<feature type="region of interest" description="Disordered" evidence="1">
    <location>
        <begin position="1"/>
        <end position="25"/>
    </location>
</feature>
<feature type="compositionally biased region" description="Basic and acidic residues" evidence="1">
    <location>
        <begin position="135"/>
        <end position="147"/>
    </location>
</feature>
<feature type="compositionally biased region" description="Low complexity" evidence="1">
    <location>
        <begin position="477"/>
        <end position="499"/>
    </location>
</feature>
<evidence type="ECO:0000313" key="2">
    <source>
        <dbReference type="EMBL" id="KDE09519.1"/>
    </source>
</evidence>
<reference evidence="4" key="1">
    <citation type="submission" date="2010-11" db="EMBL/GenBank/DDBJ databases">
        <title>The genome sequence of Microbotryum violaceum strain p1A1 Lamole.</title>
        <authorList>
            <person name="Cuomo C."/>
            <person name="Perlin M."/>
            <person name="Young S.K."/>
            <person name="Zeng Q."/>
            <person name="Gargeya S."/>
            <person name="Alvarado L."/>
            <person name="Berlin A."/>
            <person name="Chapman S.B."/>
            <person name="Chen Z."/>
            <person name="Freedman E."/>
            <person name="Gellesch M."/>
            <person name="Goldberg J."/>
            <person name="Griggs A."/>
            <person name="Gujja S."/>
            <person name="Heilman E."/>
            <person name="Heiman D."/>
            <person name="Howarth C."/>
            <person name="Mehta T."/>
            <person name="Neiman D."/>
            <person name="Pearson M."/>
            <person name="Roberts A."/>
            <person name="Saif S."/>
            <person name="Shea T."/>
            <person name="Shenoy N."/>
            <person name="Sisk P."/>
            <person name="Stolte C."/>
            <person name="Sykes S."/>
            <person name="White J."/>
            <person name="Yandava C."/>
            <person name="Haas B."/>
            <person name="Nusbaum C."/>
            <person name="Birren B."/>
        </authorList>
    </citation>
    <scope>NUCLEOTIDE SEQUENCE [LARGE SCALE GENOMIC DNA]</scope>
    <source>
        <strain evidence="4">p1A1 Lamole</strain>
    </source>
</reference>
<feature type="compositionally biased region" description="Polar residues" evidence="1">
    <location>
        <begin position="436"/>
        <end position="461"/>
    </location>
</feature>
<feature type="compositionally biased region" description="Polar residues" evidence="1">
    <location>
        <begin position="240"/>
        <end position="249"/>
    </location>
</feature>
<feature type="region of interest" description="Disordered" evidence="1">
    <location>
        <begin position="135"/>
        <end position="198"/>
    </location>
</feature>
<evidence type="ECO:0000313" key="4">
    <source>
        <dbReference type="Proteomes" id="UP000017200"/>
    </source>
</evidence>
<feature type="compositionally biased region" description="Low complexity" evidence="1">
    <location>
        <begin position="263"/>
        <end position="295"/>
    </location>
</feature>
<dbReference type="OrthoDB" id="2529991at2759"/>
<reference evidence="3" key="4">
    <citation type="submission" date="2015-06" db="UniProtKB">
        <authorList>
            <consortium name="EnsemblFungi"/>
        </authorList>
    </citation>
    <scope>IDENTIFICATION</scope>
</reference>
<feature type="compositionally biased region" description="Low complexity" evidence="1">
    <location>
        <begin position="185"/>
        <end position="196"/>
    </location>
</feature>
<dbReference type="EnsemblFungi" id="MVLG_00417T0">
    <property type="protein sequence ID" value="MVLG_00417T0"/>
    <property type="gene ID" value="MVLG_00417"/>
</dbReference>
<gene>
    <name evidence="2" type="ORF">MVLG_00417</name>
</gene>
<organism evidence="2">
    <name type="scientific">Microbotryum lychnidis-dioicae (strain p1A1 Lamole / MvSl-1064)</name>
    <name type="common">Anther smut fungus</name>
    <dbReference type="NCBI Taxonomy" id="683840"/>
    <lineage>
        <taxon>Eukaryota</taxon>
        <taxon>Fungi</taxon>
        <taxon>Dikarya</taxon>
        <taxon>Basidiomycota</taxon>
        <taxon>Pucciniomycotina</taxon>
        <taxon>Microbotryomycetes</taxon>
        <taxon>Microbotryales</taxon>
        <taxon>Microbotryaceae</taxon>
        <taxon>Microbotryum</taxon>
    </lineage>
</organism>
<dbReference type="HOGENOM" id="CLU_390879_0_0_1"/>
<feature type="compositionally biased region" description="Low complexity" evidence="1">
    <location>
        <begin position="551"/>
        <end position="595"/>
    </location>
</feature>
<dbReference type="AlphaFoldDB" id="U5GZ10"/>
<feature type="region of interest" description="Disordered" evidence="1">
    <location>
        <begin position="239"/>
        <end position="302"/>
    </location>
</feature>
<proteinExistence type="predicted"/>
<evidence type="ECO:0000256" key="1">
    <source>
        <dbReference type="SAM" id="MobiDB-lite"/>
    </source>
</evidence>
<feature type="compositionally biased region" description="Polar residues" evidence="1">
    <location>
        <begin position="156"/>
        <end position="176"/>
    </location>
</feature>
<dbReference type="EMBL" id="GL541644">
    <property type="protein sequence ID" value="KDE09519.1"/>
    <property type="molecule type" value="Genomic_DNA"/>
</dbReference>
<reference evidence="2" key="2">
    <citation type="submission" date="2010-11" db="EMBL/GenBank/DDBJ databases">
        <authorList>
            <consortium name="The Broad Institute Genome Sequencing Platform"/>
            <person name="Earl A."/>
            <person name="Ward D."/>
            <person name="Feldgarden M."/>
            <person name="Gevers D."/>
            <person name="Butler R."/>
            <person name="Young S.K."/>
            <person name="Zeng Q."/>
            <person name="Gargeya S."/>
            <person name="Fitzgerald M."/>
            <person name="Haas B."/>
            <person name="Abouelleil A."/>
            <person name="Alvarado L."/>
            <person name="Arachchi H.M."/>
            <person name="Berlin A."/>
            <person name="Brown A."/>
            <person name="Chapman S.B."/>
            <person name="Chen Z."/>
            <person name="Dunbar C."/>
            <person name="Freedman E."/>
            <person name="Gearin G."/>
            <person name="Gellesch M."/>
            <person name="Goldberg J."/>
            <person name="Griggs A."/>
            <person name="Gujja S."/>
            <person name="Heilman E."/>
            <person name="Heiman D."/>
            <person name="Howarth C."/>
            <person name="Larson L."/>
            <person name="Lui A."/>
            <person name="MacDonald P.J.P."/>
            <person name="Mehta T."/>
            <person name="Montmayeur A."/>
            <person name="Murphy C."/>
            <person name="Neiman D."/>
            <person name="Pearson M."/>
            <person name="Priest M."/>
            <person name="Roberts A."/>
            <person name="Saif S."/>
            <person name="Shea T."/>
            <person name="Shenoy N."/>
            <person name="Sisk P."/>
            <person name="Stolte C."/>
            <person name="Sykes S."/>
            <person name="White J."/>
            <person name="Yandava C."/>
            <person name="Wortman J."/>
            <person name="Nusbaum C."/>
            <person name="Birren B."/>
        </authorList>
    </citation>
    <scope>NUCLEOTIDE SEQUENCE</scope>
    <source>
        <strain evidence="2">P1A1 Lamole</strain>
    </source>
</reference>
<protein>
    <submittedName>
        <fullName evidence="2 3">Uncharacterized protein</fullName>
    </submittedName>
</protein>
<reference evidence="2 4" key="3">
    <citation type="journal article" date="2015" name="BMC Genomics">
        <title>Sex and parasites: genomic and transcriptomic analysis of Microbotryum lychnidis-dioicae, the biotrophic and plant-castrating anther smut fungus.</title>
        <authorList>
            <person name="Perlin M.H."/>
            <person name="Amselem J."/>
            <person name="Fontanillas E."/>
            <person name="Toh S.S."/>
            <person name="Chen Z."/>
            <person name="Goldberg J."/>
            <person name="Duplessis S."/>
            <person name="Henrissat B."/>
            <person name="Young S."/>
            <person name="Zeng Q."/>
            <person name="Aguileta G."/>
            <person name="Petit E."/>
            <person name="Badouin H."/>
            <person name="Andrews J."/>
            <person name="Razeeq D."/>
            <person name="Gabaldon T."/>
            <person name="Quesneville H."/>
            <person name="Giraud T."/>
            <person name="Hood M.E."/>
            <person name="Schultz D.J."/>
            <person name="Cuomo C.A."/>
        </authorList>
    </citation>
    <scope>NUCLEOTIDE SEQUENCE [LARGE SCALE GENOMIC DNA]</scope>
    <source>
        <strain evidence="4">p1A1 Lamole</strain>
        <strain evidence="2">P1A1 Lamole</strain>
    </source>
</reference>
<accession>U5GZ10</accession>
<name>U5GZ10_USTV1</name>
<dbReference type="InParanoid" id="U5GZ10"/>
<feature type="compositionally biased region" description="Polar residues" evidence="1">
    <location>
        <begin position="7"/>
        <end position="20"/>
    </location>
</feature>
<dbReference type="OMA" id="KSERWYS"/>
<feature type="region of interest" description="Disordered" evidence="1">
    <location>
        <begin position="318"/>
        <end position="602"/>
    </location>
</feature>
<evidence type="ECO:0000313" key="3">
    <source>
        <dbReference type="EnsemblFungi" id="MVLG_00417T0"/>
    </source>
</evidence>
<keyword evidence="4" id="KW-1185">Reference proteome</keyword>
<dbReference type="EMBL" id="AEIJ01000029">
    <property type="status" value="NOT_ANNOTATED_CDS"/>
    <property type="molecule type" value="Genomic_DNA"/>
</dbReference>
<dbReference type="STRING" id="683840.U5GZ10"/>
<dbReference type="Proteomes" id="UP000017200">
    <property type="component" value="Unassembled WGS sequence"/>
</dbReference>